<dbReference type="Pfam" id="PF00248">
    <property type="entry name" value="Aldo_ket_red"/>
    <property type="match status" value="1"/>
</dbReference>
<dbReference type="CDD" id="cd19075">
    <property type="entry name" value="AKR_AKR7A1-5"/>
    <property type="match status" value="1"/>
</dbReference>
<name>A0A8H8RSD9_9HELO</name>
<protein>
    <submittedName>
        <fullName evidence="3">Aflatoxin B1 aldehyde reductase member</fullName>
    </submittedName>
</protein>
<keyword evidence="4" id="KW-1185">Reference proteome</keyword>
<dbReference type="PANTHER" id="PTHR43364:SF4">
    <property type="entry name" value="NAD(P)-LINKED OXIDOREDUCTASE SUPERFAMILY PROTEIN"/>
    <property type="match status" value="1"/>
</dbReference>
<keyword evidence="1" id="KW-0560">Oxidoreductase</keyword>
<feature type="domain" description="NADP-dependent oxidoreductase" evidence="2">
    <location>
        <begin position="36"/>
        <end position="371"/>
    </location>
</feature>
<dbReference type="OrthoDB" id="2310150at2759"/>
<evidence type="ECO:0000313" key="3">
    <source>
        <dbReference type="EMBL" id="TVY39688.1"/>
    </source>
</evidence>
<proteinExistence type="predicted"/>
<sequence>MPLLAQNPKRRVILDWPKTSRRFPSTYHHANPSWKGLMTFGEDEAAGARITSLDEYNKALDHLQGAGYNEVDTARAYIGGKQEAFTCKAHWKERGLTLATKVYPSQPGTHKPDVLTAEFETSLKELGTDCVDIFYLHAPVGAQNLPSWHRSNVSLRIARFPLQKPSRQSTSFINSEYSALHERVIANYIYRGKFVKLGLSNFTAFEVAEVVMHCKYNNWVRPTIYQGMYNAITRNIEQELIPACKRYGLDVVIYNPIAGGLFSGKYKTKDIPEEGRFSETSKSGQNYRQRYFRDGMFDALAIIEPVVEKHGLRMPEVALRWVVHHSALNIKDGNDGVIVGVSSVDQLDQNLKDLESGPLPEEVVEALDKAWSVSKGDQPNYWHLALKYTYDTRKALFGV</sequence>
<evidence type="ECO:0000313" key="4">
    <source>
        <dbReference type="Proteomes" id="UP000462212"/>
    </source>
</evidence>
<comment type="caution">
    <text evidence="3">The sequence shown here is derived from an EMBL/GenBank/DDBJ whole genome shotgun (WGS) entry which is preliminary data.</text>
</comment>
<dbReference type="EMBL" id="QGMJ01000216">
    <property type="protein sequence ID" value="TVY39688.1"/>
    <property type="molecule type" value="Genomic_DNA"/>
</dbReference>
<dbReference type="Proteomes" id="UP000462212">
    <property type="component" value="Unassembled WGS sequence"/>
</dbReference>
<reference evidence="3 4" key="1">
    <citation type="submission" date="2018-05" db="EMBL/GenBank/DDBJ databases">
        <title>Genome sequencing and assembly of the regulated plant pathogen Lachnellula willkommii and related sister species for the development of diagnostic species identification markers.</title>
        <authorList>
            <person name="Giroux E."/>
            <person name="Bilodeau G."/>
        </authorList>
    </citation>
    <scope>NUCLEOTIDE SEQUENCE [LARGE SCALE GENOMIC DNA]</scope>
    <source>
        <strain evidence="3 4">CBS 197.66</strain>
    </source>
</reference>
<dbReference type="InterPro" id="IPR036812">
    <property type="entry name" value="NAD(P)_OxRdtase_dom_sf"/>
</dbReference>
<dbReference type="AlphaFoldDB" id="A0A8H8RSD9"/>
<evidence type="ECO:0000259" key="2">
    <source>
        <dbReference type="Pfam" id="PF00248"/>
    </source>
</evidence>
<evidence type="ECO:0000256" key="1">
    <source>
        <dbReference type="ARBA" id="ARBA00023002"/>
    </source>
</evidence>
<dbReference type="SUPFAM" id="SSF51430">
    <property type="entry name" value="NAD(P)-linked oxidoreductase"/>
    <property type="match status" value="1"/>
</dbReference>
<organism evidence="3 4">
    <name type="scientific">Lachnellula subtilissima</name>
    <dbReference type="NCBI Taxonomy" id="602034"/>
    <lineage>
        <taxon>Eukaryota</taxon>
        <taxon>Fungi</taxon>
        <taxon>Dikarya</taxon>
        <taxon>Ascomycota</taxon>
        <taxon>Pezizomycotina</taxon>
        <taxon>Leotiomycetes</taxon>
        <taxon>Helotiales</taxon>
        <taxon>Lachnaceae</taxon>
        <taxon>Lachnellula</taxon>
    </lineage>
</organism>
<gene>
    <name evidence="3" type="primary">Akr7a2</name>
    <name evidence="3" type="ORF">LSUB1_G002592</name>
</gene>
<dbReference type="PANTHER" id="PTHR43364">
    <property type="entry name" value="NADH-SPECIFIC METHYLGLYOXAL REDUCTASE-RELATED"/>
    <property type="match status" value="1"/>
</dbReference>
<dbReference type="Gene3D" id="3.20.20.100">
    <property type="entry name" value="NADP-dependent oxidoreductase domain"/>
    <property type="match status" value="1"/>
</dbReference>
<dbReference type="GO" id="GO:0016491">
    <property type="term" value="F:oxidoreductase activity"/>
    <property type="evidence" value="ECO:0007669"/>
    <property type="project" value="UniProtKB-KW"/>
</dbReference>
<dbReference type="InterPro" id="IPR023210">
    <property type="entry name" value="NADP_OxRdtase_dom"/>
</dbReference>
<dbReference type="InterPro" id="IPR050523">
    <property type="entry name" value="AKR_Detox_Biosynth"/>
</dbReference>
<accession>A0A8H8RSD9</accession>